<proteinExistence type="predicted"/>
<comment type="caution">
    <text evidence="5">The sequence shown here is derived from an EMBL/GenBank/DDBJ whole genome shotgun (WGS) entry which is preliminary data.</text>
</comment>
<reference evidence="5 6" key="1">
    <citation type="submission" date="2024-02" db="EMBL/GenBank/DDBJ databases">
        <title>De novo assembly and annotation of 12 fungi associated with fruit tree decline syndrome in Ontario, Canada.</title>
        <authorList>
            <person name="Sulman M."/>
            <person name="Ellouze W."/>
            <person name="Ilyukhin E."/>
        </authorList>
    </citation>
    <scope>NUCLEOTIDE SEQUENCE [LARGE SCALE GENOMIC DNA]</scope>
    <source>
        <strain evidence="5 6">M1-105</strain>
    </source>
</reference>
<feature type="compositionally biased region" description="Polar residues" evidence="2">
    <location>
        <begin position="318"/>
        <end position="350"/>
    </location>
</feature>
<dbReference type="EMBL" id="JAJVDC020000003">
    <property type="protein sequence ID" value="KAL1637511.1"/>
    <property type="molecule type" value="Genomic_DNA"/>
</dbReference>
<keyword evidence="1" id="KW-0175">Coiled coil</keyword>
<feature type="region of interest" description="Disordered" evidence="2">
    <location>
        <begin position="862"/>
        <end position="905"/>
    </location>
</feature>
<feature type="compositionally biased region" description="Low complexity" evidence="2">
    <location>
        <begin position="869"/>
        <end position="890"/>
    </location>
</feature>
<feature type="compositionally biased region" description="Polar residues" evidence="2">
    <location>
        <begin position="803"/>
        <end position="818"/>
    </location>
</feature>
<feature type="compositionally biased region" description="Pro residues" evidence="2">
    <location>
        <begin position="653"/>
        <end position="667"/>
    </location>
</feature>
<dbReference type="Pfam" id="PF25289">
    <property type="entry name" value="DUF7877"/>
    <property type="match status" value="1"/>
</dbReference>
<dbReference type="InterPro" id="IPR057199">
    <property type="entry name" value="DUF7877"/>
</dbReference>
<feature type="region of interest" description="Disordered" evidence="2">
    <location>
        <begin position="303"/>
        <end position="395"/>
    </location>
</feature>
<evidence type="ECO:0000259" key="3">
    <source>
        <dbReference type="Pfam" id="PF25009"/>
    </source>
</evidence>
<dbReference type="PANTHER" id="PTHR12460">
    <property type="entry name" value="CYCLIN-DEPENDENT KINASE INHIBITOR-RELATED PROTEIN"/>
    <property type="match status" value="1"/>
</dbReference>
<protein>
    <submittedName>
        <fullName evidence="5">Uncharacterized protein</fullName>
    </submittedName>
</protein>
<feature type="region of interest" description="Disordered" evidence="2">
    <location>
        <begin position="182"/>
        <end position="209"/>
    </location>
</feature>
<feature type="region of interest" description="Disordered" evidence="2">
    <location>
        <begin position="77"/>
        <end position="114"/>
    </location>
</feature>
<feature type="compositionally biased region" description="Low complexity" evidence="2">
    <location>
        <begin position="15"/>
        <end position="26"/>
    </location>
</feature>
<evidence type="ECO:0000313" key="6">
    <source>
        <dbReference type="Proteomes" id="UP001521116"/>
    </source>
</evidence>
<feature type="region of interest" description="Disordered" evidence="2">
    <location>
        <begin position="527"/>
        <end position="548"/>
    </location>
</feature>
<evidence type="ECO:0000313" key="5">
    <source>
        <dbReference type="EMBL" id="KAL1637511.1"/>
    </source>
</evidence>
<feature type="region of interest" description="Disordered" evidence="2">
    <location>
        <begin position="1"/>
        <end position="59"/>
    </location>
</feature>
<dbReference type="PANTHER" id="PTHR12460:SF0">
    <property type="entry name" value="CID DOMAIN-CONTAINING PROTEIN-RELATED"/>
    <property type="match status" value="1"/>
</dbReference>
<name>A0ABR3TDM9_9PEZI</name>
<feature type="region of interest" description="Disordered" evidence="2">
    <location>
        <begin position="627"/>
        <end position="702"/>
    </location>
</feature>
<dbReference type="InterPro" id="IPR056687">
    <property type="entry name" value="DUF7785"/>
</dbReference>
<feature type="region of interest" description="Disordered" evidence="2">
    <location>
        <begin position="742"/>
        <end position="846"/>
    </location>
</feature>
<sequence length="905" mass="96084">MSTANGALTPPPAPQDSDSTTTSPSAAKRKREASQAHALAARDPSAQKPQPAHTDARSLKGLLEDVLEILKSYDTTPSILQQPVRSNGDRAVSGEPTTKRTKLAQPPPSDTSINAKVQSDAYASLDELVADVESVCSQLLSSVNVQHASSETDTKLVTGTLAFKKVLKNIVIRETHRQAAAAKAEEADGAEGEENNATNGVVKKEPVEDEADSFSGSRAVLTLFASAQGNKQLFSSLQKPVKVEGGKSKNEATELKSGVDVTLPLDEGGLPSMISTTKIIPVHTEDAIGGKSKGPTFGEVFGPPPKFRDLKPPVPANQPANKGTTITWGQQDLTFRTGRRGSSYSSQKLSTGDWLGYSGVDVEKEPSSPSAKRKQRDRALSTGEVNPPLPDEEQAKLDKARADALFRSVYSSFAPTHDDGVAVVPEETKNRVWWQKVGEKRFNEVFALDPVLFDAQPGEVLEGASTDENANEEEAFKEAAEQFAPEELNIPEKSAKDQENKEIDELLQEISELLETLHSYQRIRQSTLATPARTPGTQDASVRPSTPSADEMDIYTMLKTQLSLMISQLPPYAVAKLNGDQLEDLNISKKLVIEAKDYRGVMEEDQVSKLAKSAAIGATVGAPAVRPPGAHYPPAGQFARTPAAPQYASRPVGGPPAYYPQQQPPNRTPSVSRYPQQGYQTPGAYASTAQRPSYGGPAYGGTPRQPSYGAAASTYGQTPGYYPQRPPAGYGMAPSYYQSTPQGGAQNRYMQPGSAYPPRTQGAAPMYNYTATGSPHVRTASPLKQGQGGTGQTPYPPQRPPSASANPYGTPAHQQPQRPSYYPHTPYGTTGQPTQPLTPSANASYHASIQAHARATLGVSAAQANMARASSGTPQPPGSSGSGSQAQFGGQSQGQGQGGTATVAS</sequence>
<feature type="compositionally biased region" description="Low complexity" evidence="2">
    <location>
        <begin position="819"/>
        <end position="840"/>
    </location>
</feature>
<dbReference type="Pfam" id="PF25009">
    <property type="entry name" value="DUF7785"/>
    <property type="match status" value="1"/>
</dbReference>
<dbReference type="Proteomes" id="UP001521116">
    <property type="component" value="Unassembled WGS sequence"/>
</dbReference>
<feature type="coiled-coil region" evidence="1">
    <location>
        <begin position="496"/>
        <end position="523"/>
    </location>
</feature>
<accession>A0ABR3TDM9</accession>
<organism evidence="5 6">
    <name type="scientific">Neofusicoccum ribis</name>
    <dbReference type="NCBI Taxonomy" id="45134"/>
    <lineage>
        <taxon>Eukaryota</taxon>
        <taxon>Fungi</taxon>
        <taxon>Dikarya</taxon>
        <taxon>Ascomycota</taxon>
        <taxon>Pezizomycotina</taxon>
        <taxon>Dothideomycetes</taxon>
        <taxon>Dothideomycetes incertae sedis</taxon>
        <taxon>Botryosphaeriales</taxon>
        <taxon>Botryosphaeriaceae</taxon>
        <taxon>Neofusicoccum</taxon>
    </lineage>
</organism>
<feature type="domain" description="DUF7877" evidence="4">
    <location>
        <begin position="59"/>
        <end position="169"/>
    </location>
</feature>
<feature type="compositionally biased region" description="Polar residues" evidence="2">
    <location>
        <begin position="668"/>
        <end position="680"/>
    </location>
</feature>
<keyword evidence="6" id="KW-1185">Reference proteome</keyword>
<gene>
    <name evidence="5" type="ORF">SLS56_000649</name>
</gene>
<feature type="domain" description="DUF7785" evidence="3">
    <location>
        <begin position="501"/>
        <end position="592"/>
    </location>
</feature>
<evidence type="ECO:0000256" key="1">
    <source>
        <dbReference type="SAM" id="Coils"/>
    </source>
</evidence>
<evidence type="ECO:0000259" key="4">
    <source>
        <dbReference type="Pfam" id="PF25289"/>
    </source>
</evidence>
<evidence type="ECO:0000256" key="2">
    <source>
        <dbReference type="SAM" id="MobiDB-lite"/>
    </source>
</evidence>